<dbReference type="PROSITE" id="PS00211">
    <property type="entry name" value="ABC_TRANSPORTER_1"/>
    <property type="match status" value="1"/>
</dbReference>
<dbReference type="GO" id="GO:0005524">
    <property type="term" value="F:ATP binding"/>
    <property type="evidence" value="ECO:0007669"/>
    <property type="project" value="UniProtKB-KW"/>
</dbReference>
<dbReference type="PROSITE" id="PS50893">
    <property type="entry name" value="ABC_TRANSPORTER_2"/>
    <property type="match status" value="1"/>
</dbReference>
<dbReference type="PANTHER" id="PTHR43335:SF4">
    <property type="entry name" value="ABC TRANSPORTER, ATP-BINDING PROTEIN"/>
    <property type="match status" value="1"/>
</dbReference>
<feature type="domain" description="ABC transporter" evidence="5">
    <location>
        <begin position="2"/>
        <end position="227"/>
    </location>
</feature>
<evidence type="ECO:0000259" key="5">
    <source>
        <dbReference type="PROSITE" id="PS50893"/>
    </source>
</evidence>
<dbReference type="InterPro" id="IPR003439">
    <property type="entry name" value="ABC_transporter-like_ATP-bd"/>
</dbReference>
<dbReference type="SUPFAM" id="SSF52540">
    <property type="entry name" value="P-loop containing nucleoside triphosphate hydrolases"/>
    <property type="match status" value="1"/>
</dbReference>
<organism evidence="6 7">
    <name type="scientific">Skermania pinensis</name>
    <dbReference type="NCBI Taxonomy" id="39122"/>
    <lineage>
        <taxon>Bacteria</taxon>
        <taxon>Bacillati</taxon>
        <taxon>Actinomycetota</taxon>
        <taxon>Actinomycetes</taxon>
        <taxon>Mycobacteriales</taxon>
        <taxon>Gordoniaceae</taxon>
        <taxon>Skermania</taxon>
    </lineage>
</organism>
<reference evidence="6" key="1">
    <citation type="submission" date="2021-07" db="EMBL/GenBank/DDBJ databases">
        <title>Candidatus Kaistella beijingensis sp. nov. isolated from a municipal wastewater treatment plant is involved in sludge foaming.</title>
        <authorList>
            <person name="Song Y."/>
            <person name="Liu S.-J."/>
        </authorList>
    </citation>
    <scope>NUCLEOTIDE SEQUENCE</scope>
    <source>
        <strain evidence="6">DSM 43998</strain>
    </source>
</reference>
<evidence type="ECO:0000256" key="4">
    <source>
        <dbReference type="ARBA" id="ARBA00022840"/>
    </source>
</evidence>
<dbReference type="Gene3D" id="3.40.50.300">
    <property type="entry name" value="P-loop containing nucleotide triphosphate hydrolases"/>
    <property type="match status" value="1"/>
</dbReference>
<comment type="similarity">
    <text evidence="1">Belongs to the ABC transporter superfamily.</text>
</comment>
<keyword evidence="2" id="KW-0813">Transport</keyword>
<evidence type="ECO:0000313" key="7">
    <source>
        <dbReference type="Proteomes" id="UP000887023"/>
    </source>
</evidence>
<dbReference type="Proteomes" id="UP000887023">
    <property type="component" value="Chromosome"/>
</dbReference>
<keyword evidence="7" id="KW-1185">Reference proteome</keyword>
<dbReference type="EMBL" id="CP079105">
    <property type="protein sequence ID" value="QXQ12616.1"/>
    <property type="molecule type" value="Genomic_DNA"/>
</dbReference>
<dbReference type="RefSeq" id="WP_066470812.1">
    <property type="nucleotide sequence ID" value="NZ_CBCRUZ010000017.1"/>
</dbReference>
<accession>A0ABX8SA67</accession>
<proteinExistence type="inferred from homology"/>
<keyword evidence="4 6" id="KW-0067">ATP-binding</keyword>
<dbReference type="InterPro" id="IPR017871">
    <property type="entry name" value="ABC_transporter-like_CS"/>
</dbReference>
<evidence type="ECO:0000256" key="2">
    <source>
        <dbReference type="ARBA" id="ARBA00022448"/>
    </source>
</evidence>
<dbReference type="InterPro" id="IPR003593">
    <property type="entry name" value="AAA+_ATPase"/>
</dbReference>
<sequence length="245" mass="25783">MIEIENVSVRLGGRVVLSDITATIAAGELVYLLGRNGAGKTTLLRAICGIVRPAAGRLLVNGRLLSAVNRPAVEIGVHLGVDAAHPGHTARRHLRWLAHAGGIEPTRVNAVLDAVGLADVAGRRIVDLSLGMRQRLGIAAALLGDADVIVLDEPVNGLDIDGIRWLRGLLRRLVADGRTVLVASHLFDEVARTGDRVIVIGDGRMLADAPVGEFVGAHADLERAFLAVVGRSSAEYPDAAGSRVR</sequence>
<dbReference type="Pfam" id="PF00005">
    <property type="entry name" value="ABC_tran"/>
    <property type="match status" value="1"/>
</dbReference>
<name>A0ABX8SA67_9ACTN</name>
<dbReference type="PANTHER" id="PTHR43335">
    <property type="entry name" value="ABC TRANSPORTER, ATP-BINDING PROTEIN"/>
    <property type="match status" value="1"/>
</dbReference>
<dbReference type="SMART" id="SM00382">
    <property type="entry name" value="AAA"/>
    <property type="match status" value="1"/>
</dbReference>
<evidence type="ECO:0000256" key="1">
    <source>
        <dbReference type="ARBA" id="ARBA00005417"/>
    </source>
</evidence>
<protein>
    <submittedName>
        <fullName evidence="6">ATP-binding cassette domain-containing protein</fullName>
    </submittedName>
</protein>
<gene>
    <name evidence="6" type="ORF">KV203_11640</name>
</gene>
<dbReference type="InterPro" id="IPR027417">
    <property type="entry name" value="P-loop_NTPase"/>
</dbReference>
<keyword evidence="3" id="KW-0547">Nucleotide-binding</keyword>
<evidence type="ECO:0000256" key="3">
    <source>
        <dbReference type="ARBA" id="ARBA00022741"/>
    </source>
</evidence>
<evidence type="ECO:0000313" key="6">
    <source>
        <dbReference type="EMBL" id="QXQ12616.1"/>
    </source>
</evidence>